<gene>
    <name evidence="10" type="ORF">BDA99DRAFT_507687</name>
</gene>
<evidence type="ECO:0000256" key="6">
    <source>
        <dbReference type="ARBA" id="ARBA00049244"/>
    </source>
</evidence>
<evidence type="ECO:0000256" key="4">
    <source>
        <dbReference type="ARBA" id="ARBA00023204"/>
    </source>
</evidence>
<dbReference type="Proteomes" id="UP001209540">
    <property type="component" value="Unassembled WGS sequence"/>
</dbReference>
<comment type="similarity">
    <text evidence="7">Belongs to the DNA polymerase type-X family.</text>
</comment>
<dbReference type="PRINTS" id="PR00870">
    <property type="entry name" value="DNAPOLXBETA"/>
</dbReference>
<dbReference type="GO" id="GO:0003677">
    <property type="term" value="F:DNA binding"/>
    <property type="evidence" value="ECO:0007669"/>
    <property type="project" value="UniProtKB-UniRule"/>
</dbReference>
<keyword evidence="7" id="KW-0808">Transferase</keyword>
<dbReference type="SUPFAM" id="SSF47802">
    <property type="entry name" value="DNA polymerase beta, N-terminal domain-like"/>
    <property type="match status" value="1"/>
</dbReference>
<comment type="catalytic activity">
    <reaction evidence="6 7">
        <text>DNA(n) + a 2'-deoxyribonucleoside 5'-triphosphate = DNA(n+1) + diphosphate</text>
        <dbReference type="Rhea" id="RHEA:22508"/>
        <dbReference type="Rhea" id="RHEA-COMP:17339"/>
        <dbReference type="Rhea" id="RHEA-COMP:17340"/>
        <dbReference type="ChEBI" id="CHEBI:33019"/>
        <dbReference type="ChEBI" id="CHEBI:61560"/>
        <dbReference type="ChEBI" id="CHEBI:173112"/>
        <dbReference type="EC" id="2.7.7.7"/>
    </reaction>
</comment>
<dbReference type="InterPro" id="IPR027421">
    <property type="entry name" value="DNA_pol_lamdba_lyase_dom_sf"/>
</dbReference>
<organism evidence="10 11">
    <name type="scientific">Phascolomyces articulosus</name>
    <dbReference type="NCBI Taxonomy" id="60185"/>
    <lineage>
        <taxon>Eukaryota</taxon>
        <taxon>Fungi</taxon>
        <taxon>Fungi incertae sedis</taxon>
        <taxon>Mucoromycota</taxon>
        <taxon>Mucoromycotina</taxon>
        <taxon>Mucoromycetes</taxon>
        <taxon>Mucorales</taxon>
        <taxon>Lichtheimiaceae</taxon>
        <taxon>Phascolomyces</taxon>
    </lineage>
</organism>
<dbReference type="PRINTS" id="PR00869">
    <property type="entry name" value="DNAPOLX"/>
</dbReference>
<dbReference type="GO" id="GO:0046872">
    <property type="term" value="F:metal ion binding"/>
    <property type="evidence" value="ECO:0007669"/>
    <property type="project" value="UniProtKB-UniRule"/>
</dbReference>
<comment type="subcellular location">
    <subcellularLocation>
        <location evidence="7">Nucleus</location>
    </subcellularLocation>
</comment>
<dbReference type="Gene3D" id="1.10.150.110">
    <property type="entry name" value="DNA polymerase beta, N-terminal domain-like"/>
    <property type="match status" value="1"/>
</dbReference>
<name>A0AAD5PGL0_9FUNG</name>
<dbReference type="GO" id="GO:0006303">
    <property type="term" value="P:double-strand break repair via nonhomologous end joining"/>
    <property type="evidence" value="ECO:0007669"/>
    <property type="project" value="TreeGrafter"/>
</dbReference>
<dbReference type="SUPFAM" id="SSF52113">
    <property type="entry name" value="BRCT domain"/>
    <property type="match status" value="1"/>
</dbReference>
<dbReference type="InterPro" id="IPR010996">
    <property type="entry name" value="HHH_MUS81"/>
</dbReference>
<keyword evidence="5" id="KW-0456">Lyase</keyword>
<dbReference type="InterPro" id="IPR002054">
    <property type="entry name" value="DNA-dir_DNA_pol_X"/>
</dbReference>
<reference evidence="10" key="1">
    <citation type="journal article" date="2022" name="IScience">
        <title>Evolution of zygomycete secretomes and the origins of terrestrial fungal ecologies.</title>
        <authorList>
            <person name="Chang Y."/>
            <person name="Wang Y."/>
            <person name="Mondo S."/>
            <person name="Ahrendt S."/>
            <person name="Andreopoulos W."/>
            <person name="Barry K."/>
            <person name="Beard J."/>
            <person name="Benny G.L."/>
            <person name="Blankenship S."/>
            <person name="Bonito G."/>
            <person name="Cuomo C."/>
            <person name="Desiro A."/>
            <person name="Gervers K.A."/>
            <person name="Hundley H."/>
            <person name="Kuo A."/>
            <person name="LaButti K."/>
            <person name="Lang B.F."/>
            <person name="Lipzen A."/>
            <person name="O'Donnell K."/>
            <person name="Pangilinan J."/>
            <person name="Reynolds N."/>
            <person name="Sandor L."/>
            <person name="Smith M.E."/>
            <person name="Tsang A."/>
            <person name="Grigoriev I.V."/>
            <person name="Stajich J.E."/>
            <person name="Spatafora J.W."/>
        </authorList>
    </citation>
    <scope>NUCLEOTIDE SEQUENCE</scope>
    <source>
        <strain evidence="10">RSA 2281</strain>
    </source>
</reference>
<evidence type="ECO:0000313" key="11">
    <source>
        <dbReference type="Proteomes" id="UP001209540"/>
    </source>
</evidence>
<evidence type="ECO:0000256" key="5">
    <source>
        <dbReference type="ARBA" id="ARBA00023239"/>
    </source>
</evidence>
<keyword evidence="7" id="KW-0548">Nucleotidyltransferase</keyword>
<dbReference type="EMBL" id="JAIXMP010000011">
    <property type="protein sequence ID" value="KAI9265088.1"/>
    <property type="molecule type" value="Genomic_DNA"/>
</dbReference>
<dbReference type="CDD" id="cd00141">
    <property type="entry name" value="NT_POLXc"/>
    <property type="match status" value="1"/>
</dbReference>
<dbReference type="GO" id="GO:0003887">
    <property type="term" value="F:DNA-directed DNA polymerase activity"/>
    <property type="evidence" value="ECO:0007669"/>
    <property type="project" value="UniProtKB-UniRule"/>
</dbReference>
<feature type="region of interest" description="Disordered" evidence="8">
    <location>
        <begin position="98"/>
        <end position="119"/>
    </location>
</feature>
<keyword evidence="7" id="KW-0539">Nucleus</keyword>
<keyword evidence="11" id="KW-1185">Reference proteome</keyword>
<dbReference type="InterPro" id="IPR022312">
    <property type="entry name" value="DNA_pol_X"/>
</dbReference>
<dbReference type="InterPro" id="IPR002008">
    <property type="entry name" value="DNA_pol_X_beta-like"/>
</dbReference>
<evidence type="ECO:0000256" key="2">
    <source>
        <dbReference type="ARBA" id="ARBA00022763"/>
    </source>
</evidence>
<evidence type="ECO:0000256" key="8">
    <source>
        <dbReference type="SAM" id="MobiDB-lite"/>
    </source>
</evidence>
<dbReference type="InterPro" id="IPR037160">
    <property type="entry name" value="DNA_Pol_thumb_sf"/>
</dbReference>
<dbReference type="InterPro" id="IPR028207">
    <property type="entry name" value="DNA_pol_B_palm_palm"/>
</dbReference>
<evidence type="ECO:0000313" key="10">
    <source>
        <dbReference type="EMBL" id="KAI9265088.1"/>
    </source>
</evidence>
<keyword evidence="4 7" id="KW-0234">DNA repair</keyword>
<dbReference type="Gene3D" id="3.30.210.10">
    <property type="entry name" value="DNA polymerase, thumb domain"/>
    <property type="match status" value="1"/>
</dbReference>
<dbReference type="SMART" id="SM00483">
    <property type="entry name" value="POLXc"/>
    <property type="match status" value="1"/>
</dbReference>
<dbReference type="SUPFAM" id="SSF81585">
    <property type="entry name" value="PsbU/PolX domain-like"/>
    <property type="match status" value="1"/>
</dbReference>
<dbReference type="GO" id="GO:0005634">
    <property type="term" value="C:nucleus"/>
    <property type="evidence" value="ECO:0007669"/>
    <property type="project" value="UniProtKB-SubCell"/>
</dbReference>
<feature type="domain" description="BRCT" evidence="9">
    <location>
        <begin position="2"/>
        <end position="92"/>
    </location>
</feature>
<protein>
    <recommendedName>
        <fullName evidence="7">DNA polymerase</fullName>
        <ecNumber evidence="7">2.7.7.7</ecNumber>
    </recommendedName>
</protein>
<sequence>MSKSDDLSSIKAYFIPLKLGSYQIETLKHGLEKAGGEACSDQVNANVILTALTSDTRIKRHLKNHNIPVVKVDWLKECLKKHEKIPMDSYQIQNFHSDTTTHSSSTVHPQQSHQPQQPSIRLVRTGEVLNRWYDTMPPDTMPSFDEEDEGSLKKDDTHRIAPDFINTKYECLRNTPLEARHNKKLVFLLRLMERQRYMDMQDKNALSYRHALAAIKAYPRKIRSADEAKQIVGIGKKISDLIRMYLETGTIPDAEDLLGDTKFRTLSLFNKVFGVGPSTASLWYAQGYRTLQDVLDRAKLAKAVKLGIELLPDLEQPMSRQDAKELIDIIGTEIKDVDSQAFATPVGGYRRGKKENGDLDIIISSRRLQHGTDLFLQNILHHLTGKGYVKHVLLISDKGTTSYGNHYSSSGADMEKLDTCFTAFLQPSTQTLRQVDFIVTSLDEYPYAVLGWTGSQQFVRSHREYAKKVIN</sequence>
<dbReference type="Gene3D" id="3.40.50.10190">
    <property type="entry name" value="BRCT domain"/>
    <property type="match status" value="1"/>
</dbReference>
<comment type="cofactor">
    <cofactor evidence="1">
        <name>Mn(2+)</name>
        <dbReference type="ChEBI" id="CHEBI:29035"/>
    </cofactor>
</comment>
<keyword evidence="3 7" id="KW-0239">DNA-directed DNA polymerase</keyword>
<dbReference type="InterPro" id="IPR001357">
    <property type="entry name" value="BRCT_dom"/>
</dbReference>
<dbReference type="Pfam" id="PF14716">
    <property type="entry name" value="HHH_8"/>
    <property type="match status" value="1"/>
</dbReference>
<dbReference type="AlphaFoldDB" id="A0AAD5PGL0"/>
<dbReference type="SUPFAM" id="SSF81301">
    <property type="entry name" value="Nucleotidyltransferase"/>
    <property type="match status" value="1"/>
</dbReference>
<evidence type="ECO:0000256" key="1">
    <source>
        <dbReference type="ARBA" id="ARBA00001936"/>
    </source>
</evidence>
<evidence type="ECO:0000259" key="9">
    <source>
        <dbReference type="PROSITE" id="PS50172"/>
    </source>
</evidence>
<dbReference type="PANTHER" id="PTHR11276:SF40">
    <property type="entry name" value="BRCT DOMAIN-CONTAINING PROTEIN"/>
    <property type="match status" value="1"/>
</dbReference>
<comment type="function">
    <text evidence="7">DNA polymerase that functions in several pathways of DNA repair. Involved in base excision repair (BER) responsible for repair of lesions that give rise to abasic (AP) sites in DNA. Also contributes to DNA double-strand break repair by non-homologous end joining and homologous recombination. Has both template-dependent and template-independent (terminal transferase) DNA polymerase activities. Has also a 5'-deoxyribose-5-phosphate lyase (dRP lyase) activity.</text>
</comment>
<evidence type="ECO:0000256" key="3">
    <source>
        <dbReference type="ARBA" id="ARBA00022932"/>
    </source>
</evidence>
<dbReference type="Gene3D" id="1.10.150.20">
    <property type="entry name" value="5' to 3' exonuclease, C-terminal subdomain"/>
    <property type="match status" value="1"/>
</dbReference>
<dbReference type="GO" id="GO:0016829">
    <property type="term" value="F:lyase activity"/>
    <property type="evidence" value="ECO:0007669"/>
    <property type="project" value="UniProtKB-KW"/>
</dbReference>
<dbReference type="Gene3D" id="3.30.460.10">
    <property type="entry name" value="Beta Polymerase, domain 2"/>
    <property type="match status" value="1"/>
</dbReference>
<dbReference type="InterPro" id="IPR043519">
    <property type="entry name" value="NT_sf"/>
</dbReference>
<comment type="caution">
    <text evidence="10">The sequence shown here is derived from an EMBL/GenBank/DDBJ whole genome shotgun (WGS) entry which is preliminary data.</text>
</comment>
<dbReference type="InterPro" id="IPR018944">
    <property type="entry name" value="DNA_pol_lambd_fingers_domain"/>
</dbReference>
<dbReference type="InterPro" id="IPR036420">
    <property type="entry name" value="BRCT_dom_sf"/>
</dbReference>
<evidence type="ECO:0000256" key="7">
    <source>
        <dbReference type="RuleBase" id="RU366014"/>
    </source>
</evidence>
<dbReference type="Pfam" id="PF14792">
    <property type="entry name" value="DNA_pol_B_palm"/>
    <property type="match status" value="1"/>
</dbReference>
<proteinExistence type="inferred from homology"/>
<reference evidence="10" key="2">
    <citation type="submission" date="2023-02" db="EMBL/GenBank/DDBJ databases">
        <authorList>
            <consortium name="DOE Joint Genome Institute"/>
            <person name="Mondo S.J."/>
            <person name="Chang Y."/>
            <person name="Wang Y."/>
            <person name="Ahrendt S."/>
            <person name="Andreopoulos W."/>
            <person name="Barry K."/>
            <person name="Beard J."/>
            <person name="Benny G.L."/>
            <person name="Blankenship S."/>
            <person name="Bonito G."/>
            <person name="Cuomo C."/>
            <person name="Desiro A."/>
            <person name="Gervers K.A."/>
            <person name="Hundley H."/>
            <person name="Kuo A."/>
            <person name="LaButti K."/>
            <person name="Lang B.F."/>
            <person name="Lipzen A."/>
            <person name="O'Donnell K."/>
            <person name="Pangilinan J."/>
            <person name="Reynolds N."/>
            <person name="Sandor L."/>
            <person name="Smith M.W."/>
            <person name="Tsang A."/>
            <person name="Grigoriev I.V."/>
            <person name="Stajich J.E."/>
            <person name="Spatafora J.W."/>
        </authorList>
    </citation>
    <scope>NUCLEOTIDE SEQUENCE</scope>
    <source>
        <strain evidence="10">RSA 2281</strain>
    </source>
</reference>
<dbReference type="EC" id="2.7.7.7" evidence="7"/>
<keyword evidence="2 7" id="KW-0227">DNA damage</keyword>
<dbReference type="PROSITE" id="PS50172">
    <property type="entry name" value="BRCT"/>
    <property type="match status" value="1"/>
</dbReference>
<accession>A0AAD5PGL0</accession>
<dbReference type="PANTHER" id="PTHR11276">
    <property type="entry name" value="DNA POLYMERASE TYPE-X FAMILY MEMBER"/>
    <property type="match status" value="1"/>
</dbReference>
<dbReference type="Pfam" id="PF16589">
    <property type="entry name" value="BRCT_2"/>
    <property type="match status" value="1"/>
</dbReference>
<dbReference type="Pfam" id="PF10391">
    <property type="entry name" value="DNA_pol_lambd_f"/>
    <property type="match status" value="1"/>
</dbReference>